<dbReference type="KEGG" id="ttu:TERTU_2013"/>
<dbReference type="Gene3D" id="3.30.70.100">
    <property type="match status" value="1"/>
</dbReference>
<dbReference type="PANTHER" id="PTHR41521">
    <property type="match status" value="1"/>
</dbReference>
<dbReference type="EMBL" id="CP001614">
    <property type="protein sequence ID" value="ACR13567.1"/>
    <property type="molecule type" value="Genomic_DNA"/>
</dbReference>
<dbReference type="Proteomes" id="UP000009080">
    <property type="component" value="Chromosome"/>
</dbReference>
<feature type="domain" description="DUF1330" evidence="1">
    <location>
        <begin position="2"/>
        <end position="96"/>
    </location>
</feature>
<dbReference type="RefSeq" id="WP_015819681.1">
    <property type="nucleotide sequence ID" value="NC_012997.1"/>
</dbReference>
<proteinExistence type="predicted"/>
<organism evidence="2 3">
    <name type="scientific">Teredinibacter turnerae (strain ATCC 39867 / T7901)</name>
    <dbReference type="NCBI Taxonomy" id="377629"/>
    <lineage>
        <taxon>Bacteria</taxon>
        <taxon>Pseudomonadati</taxon>
        <taxon>Pseudomonadota</taxon>
        <taxon>Gammaproteobacteria</taxon>
        <taxon>Cellvibrionales</taxon>
        <taxon>Cellvibrionaceae</taxon>
        <taxon>Teredinibacter</taxon>
    </lineage>
</organism>
<dbReference type="STRING" id="377629.TERTU_2013"/>
<evidence type="ECO:0000259" key="1">
    <source>
        <dbReference type="Pfam" id="PF07045"/>
    </source>
</evidence>
<dbReference type="OrthoDB" id="9806380at2"/>
<dbReference type="HOGENOM" id="CLU_145407_1_2_6"/>
<gene>
    <name evidence="2" type="ordered locus">TERTU_2013</name>
</gene>
<reference evidence="2 3" key="1">
    <citation type="journal article" date="2009" name="PLoS ONE">
        <title>The complete genome of Teredinibacter turnerae T7901: an intracellular endosymbiont of marine wood-boring bivalves (shipworms).</title>
        <authorList>
            <person name="Yang J.C."/>
            <person name="Madupu R."/>
            <person name="Durkin A.S."/>
            <person name="Ekborg N.A."/>
            <person name="Pedamallu C.S."/>
            <person name="Hostetler J.B."/>
            <person name="Radune D."/>
            <person name="Toms B.S."/>
            <person name="Henrissat B."/>
            <person name="Coutinho P.M."/>
            <person name="Schwarz S."/>
            <person name="Field L."/>
            <person name="Trindade-Silva A.E."/>
            <person name="Soares C.A.G."/>
            <person name="Elshahawi S."/>
            <person name="Hanora A."/>
            <person name="Schmidt E.W."/>
            <person name="Haygood M.G."/>
            <person name="Posfai J."/>
            <person name="Benner J."/>
            <person name="Madinger C."/>
            <person name="Nove J."/>
            <person name="Anton B."/>
            <person name="Chaudhary K."/>
            <person name="Foster J."/>
            <person name="Holman A."/>
            <person name="Kumar S."/>
            <person name="Lessard P.A."/>
            <person name="Luyten Y.A."/>
            <person name="Slatko B."/>
            <person name="Wood N."/>
            <person name="Wu B."/>
            <person name="Teplitski M."/>
            <person name="Mougous J.D."/>
            <person name="Ward N."/>
            <person name="Eisen J.A."/>
            <person name="Badger J.H."/>
            <person name="Distel D.L."/>
        </authorList>
    </citation>
    <scope>NUCLEOTIDE SEQUENCE [LARGE SCALE GENOMIC DNA]</scope>
    <source>
        <strain evidence="3">ATCC 39867 / T7901</strain>
    </source>
</reference>
<dbReference type="Pfam" id="PF07045">
    <property type="entry name" value="DUF1330"/>
    <property type="match status" value="1"/>
</dbReference>
<protein>
    <recommendedName>
        <fullName evidence="1">DUF1330 domain-containing protein</fullName>
    </recommendedName>
</protein>
<dbReference type="PANTHER" id="PTHR41521:SF4">
    <property type="entry name" value="BLR0684 PROTEIN"/>
    <property type="match status" value="1"/>
</dbReference>
<dbReference type="InterPro" id="IPR011008">
    <property type="entry name" value="Dimeric_a/b-barrel"/>
</dbReference>
<keyword evidence="3" id="KW-1185">Reference proteome</keyword>
<sequence>MSAYIIVDIAIKNETEYKKYIAAITPSVTQYGGRYLVRGGNPETLDGSWQSSRMVVMEYPDRATAVAWLEAAELAPIHQMRRDNAHYCNMIVCDGVPG</sequence>
<accession>C5BIP0</accession>
<dbReference type="eggNOG" id="COG5470">
    <property type="taxonomic scope" value="Bacteria"/>
</dbReference>
<dbReference type="AlphaFoldDB" id="C5BIP0"/>
<dbReference type="SUPFAM" id="SSF54909">
    <property type="entry name" value="Dimeric alpha+beta barrel"/>
    <property type="match status" value="1"/>
</dbReference>
<evidence type="ECO:0000313" key="2">
    <source>
        <dbReference type="EMBL" id="ACR13567.1"/>
    </source>
</evidence>
<evidence type="ECO:0000313" key="3">
    <source>
        <dbReference type="Proteomes" id="UP000009080"/>
    </source>
</evidence>
<name>C5BIP0_TERTT</name>
<dbReference type="InterPro" id="IPR010753">
    <property type="entry name" value="DUF1330"/>
</dbReference>